<dbReference type="GO" id="GO:0006412">
    <property type="term" value="P:translation"/>
    <property type="evidence" value="ECO:0007669"/>
    <property type="project" value="InterPro"/>
</dbReference>
<dbReference type="InterPro" id="IPR010793">
    <property type="entry name" value="Ribosomal_mL37/mL65"/>
</dbReference>
<evidence type="ECO:0000256" key="1">
    <source>
        <dbReference type="ARBA" id="ARBA00004173"/>
    </source>
</evidence>
<dbReference type="Pfam" id="PF07147">
    <property type="entry name" value="PDCD9"/>
    <property type="match status" value="2"/>
</dbReference>
<organism evidence="6 7">
    <name type="scientific">Sinocyclocheilus grahami</name>
    <name type="common">Dianchi golden-line fish</name>
    <name type="synonym">Barbus grahami</name>
    <dbReference type="NCBI Taxonomy" id="75366"/>
    <lineage>
        <taxon>Eukaryota</taxon>
        <taxon>Metazoa</taxon>
        <taxon>Chordata</taxon>
        <taxon>Craniata</taxon>
        <taxon>Vertebrata</taxon>
        <taxon>Euteleostomi</taxon>
        <taxon>Actinopterygii</taxon>
        <taxon>Neopterygii</taxon>
        <taxon>Teleostei</taxon>
        <taxon>Ostariophysi</taxon>
        <taxon>Cypriniformes</taxon>
        <taxon>Cyprinidae</taxon>
        <taxon>Cyprininae</taxon>
        <taxon>Sinocyclocheilus</taxon>
    </lineage>
</organism>
<name>A0A672Q0I7_SINGR</name>
<evidence type="ECO:0000313" key="6">
    <source>
        <dbReference type="Ensembl" id="ENSSGRP00000069721.1"/>
    </source>
</evidence>
<dbReference type="GO" id="GO:0005762">
    <property type="term" value="C:mitochondrial large ribosomal subunit"/>
    <property type="evidence" value="ECO:0007669"/>
    <property type="project" value="TreeGrafter"/>
</dbReference>
<evidence type="ECO:0000256" key="2">
    <source>
        <dbReference type="ARBA" id="ARBA00022980"/>
    </source>
</evidence>
<feature type="transmembrane region" description="Helical" evidence="5">
    <location>
        <begin position="257"/>
        <end position="276"/>
    </location>
</feature>
<evidence type="ECO:0000256" key="5">
    <source>
        <dbReference type="SAM" id="Phobius"/>
    </source>
</evidence>
<keyword evidence="4" id="KW-0687">Ribonucleoprotein</keyword>
<dbReference type="PANTHER" id="PTHR13014">
    <property type="entry name" value="MITOCHONDRIAL 28S RIBOSOMAL PROTEIN S30/P52 PRO-APOTOTIC PROTEIN"/>
    <property type="match status" value="1"/>
</dbReference>
<dbReference type="Ensembl" id="ENSSGRT00000074283.1">
    <property type="protein sequence ID" value="ENSSGRP00000069721.1"/>
    <property type="gene ID" value="ENSSGRG00000035719.1"/>
</dbReference>
<keyword evidence="5" id="KW-0812">Transmembrane</keyword>
<evidence type="ECO:0000256" key="3">
    <source>
        <dbReference type="ARBA" id="ARBA00023128"/>
    </source>
</evidence>
<evidence type="ECO:0000256" key="4">
    <source>
        <dbReference type="ARBA" id="ARBA00023274"/>
    </source>
</evidence>
<reference evidence="6" key="1">
    <citation type="submission" date="2025-08" db="UniProtKB">
        <authorList>
            <consortium name="Ensembl"/>
        </authorList>
    </citation>
    <scope>IDENTIFICATION</scope>
</reference>
<keyword evidence="7" id="KW-1185">Reference proteome</keyword>
<proteinExistence type="predicted"/>
<dbReference type="Proteomes" id="UP000472262">
    <property type="component" value="Unassembled WGS sequence"/>
</dbReference>
<keyword evidence="5" id="KW-0472">Membrane</keyword>
<keyword evidence="5" id="KW-1133">Transmembrane helix</keyword>
<dbReference type="AlphaFoldDB" id="A0A672Q0I7"/>
<keyword evidence="3" id="KW-0496">Mitochondrion</keyword>
<gene>
    <name evidence="6" type="primary">LOC107567146</name>
</gene>
<dbReference type="InterPro" id="IPR039982">
    <property type="entry name" value="Ribosomal_mL65"/>
</dbReference>
<evidence type="ECO:0000313" key="7">
    <source>
        <dbReference type="Proteomes" id="UP000472262"/>
    </source>
</evidence>
<dbReference type="PANTHER" id="PTHR13014:SF3">
    <property type="entry name" value="LARGE RIBOSOMAL SUBUNIT PROTEIN ML65"/>
    <property type="match status" value="1"/>
</dbReference>
<sequence length="324" mass="37026">MIEEEPVRDHVGETWRPAAGCPCILFSPVHQHASSVTEMSRLKLPQQRVYIQPPCRPGPRRGARSTAQEKIRALTRVQRKKYVIHPQTLALNADKWYQHYTRTAYLSGVPEKYAASTNAESAPVVGESVLSEGRSVARNSILQEHWYVKKESAFIHKEQEQFATPFLRNMVCGLKNLLAKENPVLSRSSLDFDPQVSYYWLRGERTVAEGPRRFQIDDKPQSDQDPAAAEMSADVPVITLAPDLLPLFRRQFDNNIFIGWCVPVFLVYFFLIYIYIYNCRFWSEEDVSRPFVSQAVLNTLALSPRADGNNSRKNFCWDGDIVGS</sequence>
<reference evidence="6" key="2">
    <citation type="submission" date="2025-09" db="UniProtKB">
        <authorList>
            <consortium name="Ensembl"/>
        </authorList>
    </citation>
    <scope>IDENTIFICATION</scope>
</reference>
<dbReference type="GO" id="GO:0003735">
    <property type="term" value="F:structural constituent of ribosome"/>
    <property type="evidence" value="ECO:0007669"/>
    <property type="project" value="InterPro"/>
</dbReference>
<keyword evidence="2" id="KW-0689">Ribosomal protein</keyword>
<accession>A0A672Q0I7</accession>
<protein>
    <submittedName>
        <fullName evidence="6">28S ribosomal protein S30, mitochondrial-like</fullName>
    </submittedName>
</protein>
<dbReference type="InParanoid" id="A0A672Q0I7"/>
<comment type="subcellular location">
    <subcellularLocation>
        <location evidence="1">Mitochondrion</location>
    </subcellularLocation>
</comment>